<keyword evidence="3" id="KW-1185">Reference proteome</keyword>
<proteinExistence type="predicted"/>
<evidence type="ECO:0000256" key="1">
    <source>
        <dbReference type="SAM" id="SignalP"/>
    </source>
</evidence>
<evidence type="ECO:0008006" key="4">
    <source>
        <dbReference type="Google" id="ProtNLM"/>
    </source>
</evidence>
<feature type="chain" id="PRO_5006059316" description="Secreted protein" evidence="1">
    <location>
        <begin position="22"/>
        <end position="160"/>
    </location>
</feature>
<organism evidence="2 3">
    <name type="scientific">Ceraceosorus bombacis</name>
    <dbReference type="NCBI Taxonomy" id="401625"/>
    <lineage>
        <taxon>Eukaryota</taxon>
        <taxon>Fungi</taxon>
        <taxon>Dikarya</taxon>
        <taxon>Basidiomycota</taxon>
        <taxon>Ustilaginomycotina</taxon>
        <taxon>Exobasidiomycetes</taxon>
        <taxon>Ceraceosorales</taxon>
        <taxon>Ceraceosoraceae</taxon>
        <taxon>Ceraceosorus</taxon>
    </lineage>
</organism>
<dbReference type="Proteomes" id="UP000054845">
    <property type="component" value="Unassembled WGS sequence"/>
</dbReference>
<dbReference type="EMBL" id="CCYA01000181">
    <property type="protein sequence ID" value="CEH12645.1"/>
    <property type="molecule type" value="Genomic_DNA"/>
</dbReference>
<keyword evidence="1" id="KW-0732">Signal</keyword>
<evidence type="ECO:0000313" key="3">
    <source>
        <dbReference type="Proteomes" id="UP000054845"/>
    </source>
</evidence>
<reference evidence="2 3" key="1">
    <citation type="submission" date="2014-09" db="EMBL/GenBank/DDBJ databases">
        <authorList>
            <person name="Magalhaes I.L.F."/>
            <person name="Oliveira U."/>
            <person name="Santos F.R."/>
            <person name="Vidigal T.H.D.A."/>
            <person name="Brescovit A.D."/>
            <person name="Santos A.J."/>
        </authorList>
    </citation>
    <scope>NUCLEOTIDE SEQUENCE [LARGE SCALE GENOMIC DNA]</scope>
</reference>
<dbReference type="AlphaFoldDB" id="A0A0P1BA97"/>
<sequence length="160" mass="17819">MLLWTALTLTWAACIRLPTEGGRQAESIPSRAGSSLVASLQRRTRMDKRNTLVRIASARTPAKVEVHFSDAADRALGPIEEWSSLYSRLQDWASHTQAIHSVHVSRVGPRRADNHRHVQLESFDYSGSPLNTHSFNLHHPPPPAVRIREPLAQAQAQGSH</sequence>
<feature type="signal peptide" evidence="1">
    <location>
        <begin position="1"/>
        <end position="21"/>
    </location>
</feature>
<name>A0A0P1BA97_9BASI</name>
<evidence type="ECO:0000313" key="2">
    <source>
        <dbReference type="EMBL" id="CEH12645.1"/>
    </source>
</evidence>
<accession>A0A0P1BA97</accession>
<protein>
    <recommendedName>
        <fullName evidence="4">Secreted protein</fullName>
    </recommendedName>
</protein>